<dbReference type="SMART" id="SM00355">
    <property type="entry name" value="ZnF_C2H2"/>
    <property type="match status" value="2"/>
</dbReference>
<evidence type="ECO:0000256" key="11">
    <source>
        <dbReference type="SAM" id="Phobius"/>
    </source>
</evidence>
<sequence length="1493" mass="167949">MLEAPLPQGAGYAVVVGLGFVFSLGMIMTTFILRRYQKEIITAEEFVAAGRSVKTGLIAAAVVSSWTWAATLLQSCTQVYKNGISGGEYRGIILFAFIAIKAKQRAPEAHTYLEIVKARYGTTAHAVYMFFAIATNVLVTAMLLTGGSAVISDLTGMNTVAACFLLPVGVVVYTLFGGIKATFLTDYAHTIAIIVIIFTFAFTTYVSGDVLGSTSKVYDLVIEAAKEKPIEGNAKGSFLTMNSRSGGIFFVINIVGNFGTVFLDNGYWNKAIASSPAAALPGYIFGGLAWFAVPWLVSTTMGLACVALEKTPAFPSYPNLLTDDEVSAGLVLPSAAVAMMGKGGAVAALIMVFMAVTSASSAEFIAVSSIFSYDIYKGYINPSASGKRLIFTSHVSVVVFSLVMPGFATGLWYAGISMGYLYELMGIIISSAVFPAAMTLLSKRQNVQAVVWSPILGTAFAIMSWLVCTKKKFGSITVSNTFEDDAMLTGNVVALLSPLIFVPILTYAFGSQDFDWEILKTIRRVDETEEIIEATEPATEDAEFQPVKSHMTAIAHDIYEQKKATAAAEEEELLRRASKIAGYTCLFMAISLLVLWPMPMYGSKYIFSKKFFTGWVTVGIIWLFFSAFIVIIYPLWEGRHGIYVSMRGIYWDLTGQTWKLREWQNEHPEELHVVRNTSHHSYQSDLAAWTILMKNKRFECEICHKGFSRADYLSRHLVNHDAVKPYSCQQCNVAFARRDLREKHLKSKTHQRRIELLRAQDGISHEANTYATAERRPERSPDSYSWLFGDYDYDQSASSLDEPHMEPPFPDFSVISEPSLTRKDIYGETTIDMLLEMLQLQQLRASLSPVTVSYFADLFWTNFDANYPIIHKPSFGSHSHPFLLTLVMVIGMVYSKSSFNMDMAVRIQGRLLKLQMNMLCDSQDLNLELMQSLILTCYFCSNIGDRSLQKQMRLFHATIIGVLDVPSLTRSLQEPELLDLDNVSSADMGERWQEWIEYESRKRLAFFAYICDSQHAYLNECHALISIFDLQLDLPYTDAVWTASDAELFMSEYSKQPRELMPRRRQSVSMQTENSINIMPHIKEEGSWPNFLFSLRRLMQPYKDHQKEYNMNCFSQFSRLIFLQGLISITWDLRWKGLQDLGIVSNKKMSALILRLQDAYNQWREYFDFQILTTNNTFLKKDDSQSTTLAYLNKYDTSPIFWNNLTQYQFGLLLLHVDTFAVYKLASQYANAVSRENPHPRINVSTKIRAWIRSPSSQLSLNNACKLLRTVFLRTGVIFSIPHLAKYVAASCLALWCYETFREDIPAGIRQSSLPNPIRYTQNGMIDQNITKEDTLQYLHLIIEKEEYGGREYEYTIRQQYIQGLLCYFSLLLDLNEWKGLDINGSLLRQLITHSILHSSDNEKVGNGTADKGTHKHGKARQDGQEGVGGGKKFPWLTNQSNSSHDVAPTADIDIFRSKSRNVHSGAASCKKYGLPQLSGDDSKGRKKHPSAH</sequence>
<dbReference type="Pfam" id="PF00096">
    <property type="entry name" value="zf-C2H2"/>
    <property type="match status" value="1"/>
</dbReference>
<proteinExistence type="inferred from homology"/>
<feature type="transmembrane region" description="Helical" evidence="11">
    <location>
        <begin position="580"/>
        <end position="599"/>
    </location>
</feature>
<feature type="transmembrane region" description="Helical" evidence="11">
    <location>
        <begin position="157"/>
        <end position="176"/>
    </location>
</feature>
<gene>
    <name evidence="13" type="ORF">OGATHE_001016</name>
</gene>
<reference evidence="13" key="2">
    <citation type="submission" date="2021-01" db="EMBL/GenBank/DDBJ databases">
        <authorList>
            <person name="Schikora-Tamarit M.A."/>
        </authorList>
    </citation>
    <scope>NUCLEOTIDE SEQUENCE</scope>
    <source>
        <strain evidence="13">NCAIM Y.01608</strain>
    </source>
</reference>
<dbReference type="SUPFAM" id="SSF57667">
    <property type="entry name" value="beta-beta-alpha zinc fingers"/>
    <property type="match status" value="1"/>
</dbReference>
<dbReference type="GO" id="GO:0005886">
    <property type="term" value="C:plasma membrane"/>
    <property type="evidence" value="ECO:0007669"/>
    <property type="project" value="TreeGrafter"/>
</dbReference>
<reference evidence="13" key="1">
    <citation type="journal article" date="2021" name="Open Biol.">
        <title>Shared evolutionary footprints suggest mitochondrial oxidative damage underlies multiple complex I losses in fungi.</title>
        <authorList>
            <person name="Schikora-Tamarit M.A."/>
            <person name="Marcet-Houben M."/>
            <person name="Nosek J."/>
            <person name="Gabaldon T."/>
        </authorList>
    </citation>
    <scope>NUCLEOTIDE SEQUENCE</scope>
    <source>
        <strain evidence="13">NCAIM Y.01608</strain>
    </source>
</reference>
<dbReference type="GO" id="GO:0015204">
    <property type="term" value="F:urea transmembrane transporter activity"/>
    <property type="evidence" value="ECO:0007669"/>
    <property type="project" value="InterPro"/>
</dbReference>
<dbReference type="PROSITE" id="PS50283">
    <property type="entry name" value="NA_SOLUT_SYMP_3"/>
    <property type="match status" value="1"/>
</dbReference>
<feature type="transmembrane region" description="Helical" evidence="11">
    <location>
        <begin position="449"/>
        <end position="467"/>
    </location>
</feature>
<keyword evidence="14" id="KW-1185">Reference proteome</keyword>
<accession>A0A9P8TGI2</accession>
<dbReference type="Proteomes" id="UP000788993">
    <property type="component" value="Unassembled WGS sequence"/>
</dbReference>
<dbReference type="InterPro" id="IPR003604">
    <property type="entry name" value="Matrin/U1-like-C_Znf_C2H2"/>
</dbReference>
<evidence type="ECO:0000313" key="13">
    <source>
        <dbReference type="EMBL" id="KAH3677541.1"/>
    </source>
</evidence>
<dbReference type="FunFam" id="1.20.1730.10:FF:000006">
    <property type="entry name" value="Urea active transporter"/>
    <property type="match status" value="1"/>
</dbReference>
<feature type="transmembrane region" description="Helical" evidence="11">
    <location>
        <begin position="389"/>
        <end position="414"/>
    </location>
</feature>
<keyword evidence="5 9" id="KW-0863">Zinc-finger</keyword>
<evidence type="ECO:0000256" key="5">
    <source>
        <dbReference type="ARBA" id="ARBA00022771"/>
    </source>
</evidence>
<evidence type="ECO:0000256" key="2">
    <source>
        <dbReference type="ARBA" id="ARBA00006434"/>
    </source>
</evidence>
<dbReference type="CDD" id="cd11476">
    <property type="entry name" value="SLC5sbd_DUR3"/>
    <property type="match status" value="1"/>
</dbReference>
<feature type="transmembrane region" description="Helical" evidence="11">
    <location>
        <begin position="420"/>
        <end position="442"/>
    </location>
</feature>
<feature type="transmembrane region" description="Helical" evidence="11">
    <location>
        <begin position="247"/>
        <end position="268"/>
    </location>
</feature>
<dbReference type="Pfam" id="PF00474">
    <property type="entry name" value="SSF"/>
    <property type="match status" value="1"/>
</dbReference>
<comment type="subcellular location">
    <subcellularLocation>
        <location evidence="1">Membrane</location>
        <topology evidence="1">Multi-pass membrane protein</topology>
    </subcellularLocation>
</comment>
<evidence type="ECO:0000256" key="1">
    <source>
        <dbReference type="ARBA" id="ARBA00004141"/>
    </source>
</evidence>
<dbReference type="NCBIfam" id="TIGR00813">
    <property type="entry name" value="sss"/>
    <property type="match status" value="1"/>
</dbReference>
<dbReference type="InterPro" id="IPR036236">
    <property type="entry name" value="Znf_C2H2_sf"/>
</dbReference>
<keyword evidence="7 11" id="KW-0472">Membrane</keyword>
<dbReference type="GO" id="GO:0015606">
    <property type="term" value="F:spermidine transmembrane transporter activity"/>
    <property type="evidence" value="ECO:0007669"/>
    <property type="project" value="TreeGrafter"/>
</dbReference>
<feature type="transmembrane region" description="Helical" evidence="11">
    <location>
        <begin position="487"/>
        <end position="510"/>
    </location>
</feature>
<protein>
    <recommendedName>
        <fullName evidence="12">C2H2-type domain-containing protein</fullName>
    </recommendedName>
</protein>
<dbReference type="PANTHER" id="PTHR46154">
    <property type="match status" value="1"/>
</dbReference>
<feature type="transmembrane region" description="Helical" evidence="11">
    <location>
        <begin position="345"/>
        <end position="368"/>
    </location>
</feature>
<dbReference type="PROSITE" id="PS50157">
    <property type="entry name" value="ZINC_FINGER_C2H2_2"/>
    <property type="match status" value="2"/>
</dbReference>
<evidence type="ECO:0000256" key="4">
    <source>
        <dbReference type="ARBA" id="ARBA00022692"/>
    </source>
</evidence>
<keyword evidence="5 9" id="KW-0862">Zinc</keyword>
<dbReference type="InterPro" id="IPR001734">
    <property type="entry name" value="Na/solute_symporter"/>
</dbReference>
<evidence type="ECO:0000256" key="3">
    <source>
        <dbReference type="ARBA" id="ARBA00022448"/>
    </source>
</evidence>
<keyword evidence="3" id="KW-0813">Transport</keyword>
<dbReference type="GO" id="GO:0008270">
    <property type="term" value="F:zinc ion binding"/>
    <property type="evidence" value="ECO:0007669"/>
    <property type="project" value="UniProtKB-KW"/>
</dbReference>
<feature type="transmembrane region" description="Helical" evidence="11">
    <location>
        <begin position="12"/>
        <end position="33"/>
    </location>
</feature>
<feature type="transmembrane region" description="Helical" evidence="11">
    <location>
        <begin position="127"/>
        <end position="151"/>
    </location>
</feature>
<evidence type="ECO:0000313" key="14">
    <source>
        <dbReference type="Proteomes" id="UP000788993"/>
    </source>
</evidence>
<dbReference type="EMBL" id="JAEUBD010000108">
    <property type="protein sequence ID" value="KAH3677541.1"/>
    <property type="molecule type" value="Genomic_DNA"/>
</dbReference>
<name>A0A9P8TGI2_9ASCO</name>
<feature type="transmembrane region" description="Helical" evidence="11">
    <location>
        <begin position="188"/>
        <end position="208"/>
    </location>
</feature>
<keyword evidence="8" id="KW-0539">Nucleus</keyword>
<comment type="caution">
    <text evidence="13">The sequence shown here is derived from an EMBL/GenBank/DDBJ whole genome shotgun (WGS) entry which is preliminary data.</text>
</comment>
<dbReference type="Pfam" id="PF04082">
    <property type="entry name" value="Fungal_trans"/>
    <property type="match status" value="1"/>
</dbReference>
<dbReference type="GO" id="GO:0015489">
    <property type="term" value="F:putrescine transmembrane transporter activity"/>
    <property type="evidence" value="ECO:0007669"/>
    <property type="project" value="TreeGrafter"/>
</dbReference>
<dbReference type="InterPro" id="IPR031155">
    <property type="entry name" value="DUR"/>
</dbReference>
<feature type="transmembrane region" description="Helical" evidence="11">
    <location>
        <begin position="280"/>
        <end position="297"/>
    </location>
</feature>
<dbReference type="PROSITE" id="PS00028">
    <property type="entry name" value="ZINC_FINGER_C2H2_1"/>
    <property type="match status" value="2"/>
</dbReference>
<dbReference type="GO" id="GO:0006351">
    <property type="term" value="P:DNA-templated transcription"/>
    <property type="evidence" value="ECO:0007669"/>
    <property type="project" value="InterPro"/>
</dbReference>
<evidence type="ECO:0000256" key="8">
    <source>
        <dbReference type="ARBA" id="ARBA00023242"/>
    </source>
</evidence>
<dbReference type="SMART" id="SM00451">
    <property type="entry name" value="ZnF_U1"/>
    <property type="match status" value="1"/>
</dbReference>
<dbReference type="Gene3D" id="3.30.160.60">
    <property type="entry name" value="Classic Zinc Finger"/>
    <property type="match status" value="2"/>
</dbReference>
<feature type="domain" description="C2H2-type" evidence="12">
    <location>
        <begin position="726"/>
        <end position="755"/>
    </location>
</feature>
<evidence type="ECO:0000256" key="9">
    <source>
        <dbReference type="PROSITE-ProRule" id="PRU00042"/>
    </source>
</evidence>
<evidence type="ECO:0000256" key="7">
    <source>
        <dbReference type="ARBA" id="ARBA00023136"/>
    </source>
</evidence>
<evidence type="ECO:0000256" key="10">
    <source>
        <dbReference type="SAM" id="MobiDB-lite"/>
    </source>
</evidence>
<dbReference type="InterPro" id="IPR038377">
    <property type="entry name" value="Na/Glc_symporter_sf"/>
</dbReference>
<dbReference type="CDD" id="cd12148">
    <property type="entry name" value="fungal_TF_MHR"/>
    <property type="match status" value="1"/>
</dbReference>
<keyword evidence="5 9" id="KW-0479">Metal-binding</keyword>
<feature type="transmembrane region" description="Helical" evidence="11">
    <location>
        <begin position="875"/>
        <end position="894"/>
    </location>
</feature>
<feature type="region of interest" description="Disordered" evidence="10">
    <location>
        <begin position="1400"/>
        <end position="1449"/>
    </location>
</feature>
<dbReference type="Gene3D" id="1.20.1730.10">
    <property type="entry name" value="Sodium/glucose cotransporter"/>
    <property type="match status" value="1"/>
</dbReference>
<dbReference type="InterPro" id="IPR007219">
    <property type="entry name" value="XnlR_reg_dom"/>
</dbReference>
<dbReference type="PANTHER" id="PTHR46154:SF4">
    <property type="entry name" value="UREA ACTIVE TRANSPORTER"/>
    <property type="match status" value="1"/>
</dbReference>
<evidence type="ECO:0000259" key="12">
    <source>
        <dbReference type="PROSITE" id="PS50157"/>
    </source>
</evidence>
<keyword evidence="4 11" id="KW-0812">Transmembrane</keyword>
<comment type="similarity">
    <text evidence="2">Belongs to the sodium:solute symporter (SSF) (TC 2.A.21) family.</text>
</comment>
<feature type="region of interest" description="Disordered" evidence="10">
    <location>
        <begin position="1465"/>
        <end position="1493"/>
    </location>
</feature>
<keyword evidence="6 11" id="KW-1133">Transmembrane helix</keyword>
<feature type="domain" description="C2H2-type" evidence="12">
    <location>
        <begin position="698"/>
        <end position="725"/>
    </location>
</feature>
<dbReference type="GO" id="GO:0003677">
    <property type="term" value="F:DNA binding"/>
    <property type="evidence" value="ECO:0007669"/>
    <property type="project" value="InterPro"/>
</dbReference>
<evidence type="ECO:0000256" key="6">
    <source>
        <dbReference type="ARBA" id="ARBA00022989"/>
    </source>
</evidence>
<dbReference type="InterPro" id="IPR013087">
    <property type="entry name" value="Znf_C2H2_type"/>
</dbReference>
<feature type="transmembrane region" description="Helical" evidence="11">
    <location>
        <begin position="611"/>
        <end position="636"/>
    </location>
</feature>
<organism evidence="13 14">
    <name type="scientific">Ogataea polymorpha</name>
    <dbReference type="NCBI Taxonomy" id="460523"/>
    <lineage>
        <taxon>Eukaryota</taxon>
        <taxon>Fungi</taxon>
        <taxon>Dikarya</taxon>
        <taxon>Ascomycota</taxon>
        <taxon>Saccharomycotina</taxon>
        <taxon>Pichiomycetes</taxon>
        <taxon>Pichiales</taxon>
        <taxon>Pichiaceae</taxon>
        <taxon>Ogataea</taxon>
    </lineage>
</organism>